<organism evidence="3 4">
    <name type="scientific">Hymenobacter volaticus</name>
    <dbReference type="NCBI Taxonomy" id="2932254"/>
    <lineage>
        <taxon>Bacteria</taxon>
        <taxon>Pseudomonadati</taxon>
        <taxon>Bacteroidota</taxon>
        <taxon>Cytophagia</taxon>
        <taxon>Cytophagales</taxon>
        <taxon>Hymenobacteraceae</taxon>
        <taxon>Hymenobacter</taxon>
    </lineage>
</organism>
<dbReference type="InterPro" id="IPR026272">
    <property type="entry name" value="SdpI"/>
</dbReference>
<dbReference type="Pfam" id="PF13630">
    <property type="entry name" value="SdpI"/>
    <property type="match status" value="1"/>
</dbReference>
<gene>
    <name evidence="3" type="ORF">MUN86_02945</name>
</gene>
<feature type="transmembrane region" description="Helical" evidence="1">
    <location>
        <begin position="122"/>
        <end position="144"/>
    </location>
</feature>
<dbReference type="InterPro" id="IPR012867">
    <property type="entry name" value="DUF1648"/>
</dbReference>
<feature type="transmembrane region" description="Helical" evidence="1">
    <location>
        <begin position="164"/>
        <end position="183"/>
    </location>
</feature>
<feature type="transmembrane region" description="Helical" evidence="1">
    <location>
        <begin position="90"/>
        <end position="110"/>
    </location>
</feature>
<keyword evidence="1" id="KW-0812">Transmembrane</keyword>
<feature type="transmembrane region" description="Helical" evidence="1">
    <location>
        <begin position="51"/>
        <end position="70"/>
    </location>
</feature>
<protein>
    <submittedName>
        <fullName evidence="3">SdpI family protein</fullName>
    </submittedName>
</protein>
<evidence type="ECO:0000313" key="3">
    <source>
        <dbReference type="EMBL" id="UOQ66889.1"/>
    </source>
</evidence>
<dbReference type="Proteomes" id="UP000830401">
    <property type="component" value="Chromosome"/>
</dbReference>
<dbReference type="PANTHER" id="PTHR37810">
    <property type="entry name" value="IMMUNITY PROTEIN SDPI"/>
    <property type="match status" value="1"/>
</dbReference>
<dbReference type="PANTHER" id="PTHR37810:SF5">
    <property type="entry name" value="IMMUNITY PROTEIN SDPI"/>
    <property type="match status" value="1"/>
</dbReference>
<sequence>MKTFFSIWHLLTLLALMLPVVYLLYTWNALPAQIPTHFDISGNANGYTDKANIWVVCVFLPLSTYLLFLFIPRFDPKQRLDANNPNYHKLMLAFVGLLSGISVYCLYVALHPAVKPGQGMAVVLGLFFALVGNYLTTVQPNYFVGFKTPWALEFPRIWARVHRLGGRLFFASGLLSAVLALLFPVQMATVVLLVGAFASVAVVYWYSYWLYKKEMQAVQAE</sequence>
<evidence type="ECO:0000259" key="2">
    <source>
        <dbReference type="Pfam" id="PF07853"/>
    </source>
</evidence>
<feature type="transmembrane region" description="Helical" evidence="1">
    <location>
        <begin position="7"/>
        <end position="25"/>
    </location>
</feature>
<dbReference type="Pfam" id="PF07853">
    <property type="entry name" value="DUF1648"/>
    <property type="match status" value="1"/>
</dbReference>
<keyword evidence="1" id="KW-1133">Transmembrane helix</keyword>
<dbReference type="EMBL" id="CP095061">
    <property type="protein sequence ID" value="UOQ66889.1"/>
    <property type="molecule type" value="Genomic_DNA"/>
</dbReference>
<proteinExistence type="predicted"/>
<name>A0ABY4G8I1_9BACT</name>
<evidence type="ECO:0000256" key="1">
    <source>
        <dbReference type="SAM" id="Phobius"/>
    </source>
</evidence>
<dbReference type="RefSeq" id="WP_245121537.1">
    <property type="nucleotide sequence ID" value="NZ_CP095061.1"/>
</dbReference>
<accession>A0ABY4G8I1</accession>
<dbReference type="PIRSF" id="PIRSF038959">
    <property type="entry name" value="SdpI"/>
    <property type="match status" value="1"/>
</dbReference>
<feature type="transmembrane region" description="Helical" evidence="1">
    <location>
        <begin position="189"/>
        <end position="211"/>
    </location>
</feature>
<evidence type="ECO:0000313" key="4">
    <source>
        <dbReference type="Proteomes" id="UP000830401"/>
    </source>
</evidence>
<reference evidence="3" key="1">
    <citation type="submission" date="2022-04" db="EMBL/GenBank/DDBJ databases">
        <title>Hymenobacter sp. isolated from the air.</title>
        <authorList>
            <person name="Won M."/>
            <person name="Lee C.-M."/>
            <person name="Woen H.-Y."/>
            <person name="Kwon S.-W."/>
        </authorList>
    </citation>
    <scope>NUCLEOTIDE SEQUENCE</scope>
    <source>
        <strain evidence="3">5420S-77</strain>
    </source>
</reference>
<keyword evidence="1" id="KW-0472">Membrane</keyword>
<feature type="domain" description="DUF1648" evidence="2">
    <location>
        <begin position="16"/>
        <end position="57"/>
    </location>
</feature>
<dbReference type="InterPro" id="IPR025962">
    <property type="entry name" value="SdpI/YhfL"/>
</dbReference>
<keyword evidence="4" id="KW-1185">Reference proteome</keyword>